<dbReference type="SUPFAM" id="SSF69593">
    <property type="entry name" value="Glycerol-3-phosphate (1)-acyltransferase"/>
    <property type="match status" value="1"/>
</dbReference>
<name>A0A3B0VND2_9ZZZZ</name>
<keyword evidence="3" id="KW-1133">Transmembrane helix</keyword>
<dbReference type="PANTHER" id="PTHR10434:SF15">
    <property type="entry name" value="PHOSPHOLIPID_GLYCEROL ACYLTRANSFERASE DOMAIN-CONTAINING PROTEIN"/>
    <property type="match status" value="1"/>
</dbReference>
<feature type="transmembrane region" description="Helical" evidence="3">
    <location>
        <begin position="261"/>
        <end position="292"/>
    </location>
</feature>
<dbReference type="Pfam" id="PF01553">
    <property type="entry name" value="Acyltransferase"/>
    <property type="match status" value="1"/>
</dbReference>
<dbReference type="EC" id="2.3.1.40" evidence="5"/>
<evidence type="ECO:0000256" key="3">
    <source>
        <dbReference type="SAM" id="Phobius"/>
    </source>
</evidence>
<feature type="transmembrane region" description="Helical" evidence="3">
    <location>
        <begin position="236"/>
        <end position="255"/>
    </location>
</feature>
<dbReference type="CDD" id="cd07989">
    <property type="entry name" value="LPLAT_AGPAT-like"/>
    <property type="match status" value="1"/>
</dbReference>
<keyword evidence="3" id="KW-0812">Transmembrane</keyword>
<protein>
    <submittedName>
        <fullName evidence="5">Lysophospholipid transporter LplT / 2-acylglycerophosphoethanolamine acyltransferase</fullName>
        <ecNumber evidence="5">2.3.1.40</ecNumber>
    </submittedName>
</protein>
<dbReference type="GO" id="GO:0006654">
    <property type="term" value="P:phosphatidic acid biosynthetic process"/>
    <property type="evidence" value="ECO:0007669"/>
    <property type="project" value="TreeGrafter"/>
</dbReference>
<keyword evidence="3" id="KW-0472">Membrane</keyword>
<evidence type="ECO:0000259" key="4">
    <source>
        <dbReference type="SMART" id="SM00563"/>
    </source>
</evidence>
<evidence type="ECO:0000256" key="1">
    <source>
        <dbReference type="ARBA" id="ARBA00022679"/>
    </source>
</evidence>
<feature type="domain" description="Phospholipid/glycerol acyltransferase" evidence="4">
    <location>
        <begin position="312"/>
        <end position="428"/>
    </location>
</feature>
<keyword evidence="1 5" id="KW-0808">Transferase</keyword>
<proteinExistence type="predicted"/>
<dbReference type="InterPro" id="IPR002123">
    <property type="entry name" value="Plipid/glycerol_acylTrfase"/>
</dbReference>
<dbReference type="CDD" id="cd06173">
    <property type="entry name" value="MFS_MefA_like"/>
    <property type="match status" value="1"/>
</dbReference>
<evidence type="ECO:0000313" key="5">
    <source>
        <dbReference type="EMBL" id="VAW42000.1"/>
    </source>
</evidence>
<feature type="transmembrane region" description="Helical" evidence="3">
    <location>
        <begin position="9"/>
        <end position="27"/>
    </location>
</feature>
<gene>
    <name evidence="5" type="ORF">MNBD_GAMMA01-949</name>
</gene>
<feature type="transmembrane region" description="Helical" evidence="3">
    <location>
        <begin position="33"/>
        <end position="54"/>
    </location>
</feature>
<keyword evidence="2 5" id="KW-0012">Acyltransferase</keyword>
<dbReference type="Gene3D" id="1.20.1250.20">
    <property type="entry name" value="MFS general substrate transporter like domains"/>
    <property type="match status" value="1"/>
</dbReference>
<feature type="transmembrane region" description="Helical" evidence="3">
    <location>
        <begin position="150"/>
        <end position="173"/>
    </location>
</feature>
<dbReference type="EMBL" id="UOEW01000334">
    <property type="protein sequence ID" value="VAW42000.1"/>
    <property type="molecule type" value="Genomic_DNA"/>
</dbReference>
<dbReference type="GO" id="GO:0008779">
    <property type="term" value="F:acyl-[acyl-carrier-protein]-phospholipid O-acyltransferase activity"/>
    <property type="evidence" value="ECO:0007669"/>
    <property type="project" value="UniProtKB-EC"/>
</dbReference>
<dbReference type="AlphaFoldDB" id="A0A3B0VND2"/>
<dbReference type="GO" id="GO:0003841">
    <property type="term" value="F:1-acylglycerol-3-phosphate O-acyltransferase activity"/>
    <property type="evidence" value="ECO:0007669"/>
    <property type="project" value="TreeGrafter"/>
</dbReference>
<organism evidence="5">
    <name type="scientific">hydrothermal vent metagenome</name>
    <dbReference type="NCBI Taxonomy" id="652676"/>
    <lineage>
        <taxon>unclassified sequences</taxon>
        <taxon>metagenomes</taxon>
        <taxon>ecological metagenomes</taxon>
    </lineage>
</organism>
<feature type="non-terminal residue" evidence="5">
    <location>
        <position position="1"/>
    </location>
</feature>
<evidence type="ECO:0000256" key="2">
    <source>
        <dbReference type="ARBA" id="ARBA00023315"/>
    </source>
</evidence>
<dbReference type="InterPro" id="IPR036259">
    <property type="entry name" value="MFS_trans_sf"/>
</dbReference>
<reference evidence="5" key="1">
    <citation type="submission" date="2018-06" db="EMBL/GenBank/DDBJ databases">
        <authorList>
            <person name="Zhirakovskaya E."/>
        </authorList>
    </citation>
    <scope>NUCLEOTIDE SEQUENCE</scope>
</reference>
<dbReference type="SUPFAM" id="SSF103473">
    <property type="entry name" value="MFS general substrate transporter"/>
    <property type="match status" value="1"/>
</dbReference>
<feature type="transmembrane region" description="Helical" evidence="3">
    <location>
        <begin position="119"/>
        <end position="138"/>
    </location>
</feature>
<feature type="transmembrane region" description="Helical" evidence="3">
    <location>
        <begin position="193"/>
        <end position="215"/>
    </location>
</feature>
<accession>A0A3B0VND2</accession>
<feature type="transmembrane region" description="Helical" evidence="3">
    <location>
        <begin position="83"/>
        <end position="107"/>
    </location>
</feature>
<dbReference type="PANTHER" id="PTHR10434">
    <property type="entry name" value="1-ACYL-SN-GLYCEROL-3-PHOSPHATE ACYLTRANSFERASE"/>
    <property type="match status" value="1"/>
</dbReference>
<dbReference type="SMART" id="SM00563">
    <property type="entry name" value="PlsC"/>
    <property type="match status" value="1"/>
</dbReference>
<sequence>GGNGLIESSTFLSILIGTIAGGLLIALDSYLPIAISVICIAVAGFLSSQFIPATPAPAPELKLKFNIIKETYRNLKFLPSNRVVFLSVLAISWFWFYGSVFLMQIPNFSKNILFGDERVVTWLLSMFSIGIGIGSLLCEKLSGKRVEIGLVPLGAIGLAVFGWDLAMTAQAWPTFSEVLTAKQFYAVDGSVRILLDLTFIGVFGGLYIVPLYALVQARSDKKHLSRVIAGNNIINALFMVIAALLSMFILSYMQWSIPQLFLVTVVLNILVTLYIFMVVPEFLMRLIVWFLISTIYRIRPQGLNNIPHEGPALLACNHVSFIDPMILGGYIRRPVRFVTYYKIYNMPVMNWIFRAAKAIPIAGYKENPAMYEQAFATVKQALEDGDLVCIFPEGGLTPDGSLQEFKSGLEKIIQETPVPVIPMALNNLWGSMFSRKDKNVLARRPRKFLAKINLHVGEVIQPEDANREMLYTIVSELKKTK</sequence>